<dbReference type="EMBL" id="JJRY01000001">
    <property type="protein sequence ID" value="KEF40179.1"/>
    <property type="molecule type" value="Genomic_DNA"/>
</dbReference>
<reference evidence="2 3" key="1">
    <citation type="submission" date="2014-04" db="EMBL/GenBank/DDBJ databases">
        <title>Draft genome sequence of Bacillus azotoformans MEV2011, a (co-) denitrifying strain unable to grow in the presence of oxygen.</title>
        <authorList>
            <person name="Nielsen M."/>
            <person name="Schreiber L."/>
            <person name="Finster K."/>
            <person name="Schramm A."/>
        </authorList>
    </citation>
    <scope>NUCLEOTIDE SEQUENCE [LARGE SCALE GENOMIC DNA]</scope>
    <source>
        <strain evidence="2 3">MEV2011</strain>
    </source>
</reference>
<name>A0A072NR93_SCHAZ</name>
<dbReference type="AlphaFoldDB" id="A0A072NR93"/>
<accession>A0A072NR93</accession>
<dbReference type="InterPro" id="IPR013766">
    <property type="entry name" value="Thioredoxin_domain"/>
</dbReference>
<dbReference type="OrthoDB" id="5784238at2"/>
<dbReference type="InterPro" id="IPR036249">
    <property type="entry name" value="Thioredoxin-like_sf"/>
</dbReference>
<protein>
    <submittedName>
        <fullName evidence="2">Thioredoxin domain-containing protein</fullName>
    </submittedName>
</protein>
<dbReference type="PATRIC" id="fig|1348973.3.peg.187"/>
<evidence type="ECO:0000259" key="1">
    <source>
        <dbReference type="Pfam" id="PF00085"/>
    </source>
</evidence>
<dbReference type="Proteomes" id="UP000027936">
    <property type="component" value="Unassembled WGS sequence"/>
</dbReference>
<evidence type="ECO:0000313" key="2">
    <source>
        <dbReference type="EMBL" id="KEF40179.1"/>
    </source>
</evidence>
<proteinExistence type="predicted"/>
<dbReference type="SUPFAM" id="SSF52833">
    <property type="entry name" value="Thioredoxin-like"/>
    <property type="match status" value="1"/>
</dbReference>
<comment type="caution">
    <text evidence="2">The sequence shown here is derived from an EMBL/GenBank/DDBJ whole genome shotgun (WGS) entry which is preliminary data.</text>
</comment>
<evidence type="ECO:0000313" key="3">
    <source>
        <dbReference type="Proteomes" id="UP000027936"/>
    </source>
</evidence>
<dbReference type="RefSeq" id="WP_035192525.1">
    <property type="nucleotide sequence ID" value="NZ_JJRY01000001.1"/>
</dbReference>
<gene>
    <name evidence="2" type="ORF">M670_00197</name>
</gene>
<sequence length="102" mass="11890">MNEVKPEQWQQFLTMDGVQFIYFYTPMCGTCQLASKMIEVVNETISSLQINKCNLNYFPAIAAEYEIESVPCLTIWEDSQIVEKIYAFKSVTYIYDIVNSYL</sequence>
<dbReference type="Gene3D" id="3.40.30.10">
    <property type="entry name" value="Glutaredoxin"/>
    <property type="match status" value="1"/>
</dbReference>
<dbReference type="CDD" id="cd02947">
    <property type="entry name" value="TRX_family"/>
    <property type="match status" value="1"/>
</dbReference>
<dbReference type="Pfam" id="PF00085">
    <property type="entry name" value="Thioredoxin"/>
    <property type="match status" value="1"/>
</dbReference>
<feature type="domain" description="Thioredoxin" evidence="1">
    <location>
        <begin position="3"/>
        <end position="91"/>
    </location>
</feature>
<organism evidence="2 3">
    <name type="scientific">Schinkia azotoformans MEV2011</name>
    <dbReference type="NCBI Taxonomy" id="1348973"/>
    <lineage>
        <taxon>Bacteria</taxon>
        <taxon>Bacillati</taxon>
        <taxon>Bacillota</taxon>
        <taxon>Bacilli</taxon>
        <taxon>Bacillales</taxon>
        <taxon>Bacillaceae</taxon>
        <taxon>Calidifontibacillus/Schinkia group</taxon>
        <taxon>Schinkia</taxon>
    </lineage>
</organism>